<protein>
    <submittedName>
        <fullName evidence="2">Uncharacterized protein</fullName>
    </submittedName>
</protein>
<evidence type="ECO:0000313" key="3">
    <source>
        <dbReference type="Proteomes" id="UP000267268"/>
    </source>
</evidence>
<keyword evidence="1" id="KW-0732">Signal</keyword>
<name>A0A3S9P4K3_9BACT</name>
<sequence>MRTITILKNLSLLILGSFVISACVNDVDSTVPRTVTLNFDWTAATISGLDSGIAVISHQAGLAEWNFKTDQTEVTIHNVIGNLVVSKPEFLPTEEIAIPEQTYIIPIEQSETTIYFVAPNSQ</sequence>
<accession>A0A3S9P4K3</accession>
<gene>
    <name evidence="2" type="ORF">EI427_13125</name>
</gene>
<dbReference type="KEGG" id="fll:EI427_13125"/>
<reference evidence="2 3" key="1">
    <citation type="submission" date="2018-12" db="EMBL/GenBank/DDBJ databases">
        <title>Flammeovirga pectinis sp. nov., isolated from the gut of the Korean scallop, Patinopecten yessoensis.</title>
        <authorList>
            <person name="Bae J.-W."/>
            <person name="Jeong Y.-S."/>
            <person name="Kang W."/>
        </authorList>
    </citation>
    <scope>NUCLEOTIDE SEQUENCE [LARGE SCALE GENOMIC DNA]</scope>
    <source>
        <strain evidence="2 3">L12M1</strain>
    </source>
</reference>
<dbReference type="OrthoDB" id="980928at2"/>
<organism evidence="2 3">
    <name type="scientific">Flammeovirga pectinis</name>
    <dbReference type="NCBI Taxonomy" id="2494373"/>
    <lineage>
        <taxon>Bacteria</taxon>
        <taxon>Pseudomonadati</taxon>
        <taxon>Bacteroidota</taxon>
        <taxon>Cytophagia</taxon>
        <taxon>Cytophagales</taxon>
        <taxon>Flammeovirgaceae</taxon>
        <taxon>Flammeovirga</taxon>
    </lineage>
</organism>
<dbReference type="EMBL" id="CP034562">
    <property type="protein sequence ID" value="AZQ63147.1"/>
    <property type="molecule type" value="Genomic_DNA"/>
</dbReference>
<dbReference type="Proteomes" id="UP000267268">
    <property type="component" value="Chromosome 1"/>
</dbReference>
<dbReference type="AlphaFoldDB" id="A0A3S9P4K3"/>
<feature type="signal peptide" evidence="1">
    <location>
        <begin position="1"/>
        <end position="22"/>
    </location>
</feature>
<keyword evidence="3" id="KW-1185">Reference proteome</keyword>
<dbReference type="RefSeq" id="WP_126615356.1">
    <property type="nucleotide sequence ID" value="NZ_CP034562.1"/>
</dbReference>
<evidence type="ECO:0000313" key="2">
    <source>
        <dbReference type="EMBL" id="AZQ63147.1"/>
    </source>
</evidence>
<dbReference type="PROSITE" id="PS51257">
    <property type="entry name" value="PROKAR_LIPOPROTEIN"/>
    <property type="match status" value="1"/>
</dbReference>
<feature type="chain" id="PRO_5019416944" evidence="1">
    <location>
        <begin position="23"/>
        <end position="122"/>
    </location>
</feature>
<proteinExistence type="predicted"/>
<evidence type="ECO:0000256" key="1">
    <source>
        <dbReference type="SAM" id="SignalP"/>
    </source>
</evidence>